<keyword evidence="1" id="KW-0732">Signal</keyword>
<dbReference type="OrthoDB" id="6770063at2759"/>
<evidence type="ECO:0000259" key="2">
    <source>
        <dbReference type="Pfam" id="PF00652"/>
    </source>
</evidence>
<dbReference type="PROSITE" id="PS50231">
    <property type="entry name" value="RICIN_B_LECTIN"/>
    <property type="match status" value="1"/>
</dbReference>
<dbReference type="AlphaFoldDB" id="A0A9P7GIG7"/>
<keyword evidence="4" id="KW-1185">Reference proteome</keyword>
<dbReference type="Proteomes" id="UP000717328">
    <property type="component" value="Unassembled WGS sequence"/>
</dbReference>
<organism evidence="3 4">
    <name type="scientific">Sphagnurus paluster</name>
    <dbReference type="NCBI Taxonomy" id="117069"/>
    <lineage>
        <taxon>Eukaryota</taxon>
        <taxon>Fungi</taxon>
        <taxon>Dikarya</taxon>
        <taxon>Basidiomycota</taxon>
        <taxon>Agaricomycotina</taxon>
        <taxon>Agaricomycetes</taxon>
        <taxon>Agaricomycetidae</taxon>
        <taxon>Agaricales</taxon>
        <taxon>Tricholomatineae</taxon>
        <taxon>Lyophyllaceae</taxon>
        <taxon>Sphagnurus</taxon>
    </lineage>
</organism>
<feature type="domain" description="Ricin B lectin" evidence="2">
    <location>
        <begin position="201"/>
        <end position="286"/>
    </location>
</feature>
<comment type="caution">
    <text evidence="3">The sequence shown here is derived from an EMBL/GenBank/DDBJ whole genome shotgun (WGS) entry which is preliminary data.</text>
</comment>
<proteinExistence type="predicted"/>
<evidence type="ECO:0000313" key="4">
    <source>
        <dbReference type="Proteomes" id="UP000717328"/>
    </source>
</evidence>
<evidence type="ECO:0000256" key="1">
    <source>
        <dbReference type="SAM" id="SignalP"/>
    </source>
</evidence>
<feature type="chain" id="PRO_5040177401" description="Ricin B lectin domain-containing protein" evidence="1">
    <location>
        <begin position="21"/>
        <end position="294"/>
    </location>
</feature>
<reference evidence="3" key="1">
    <citation type="submission" date="2021-02" db="EMBL/GenBank/DDBJ databases">
        <authorList>
            <person name="Nieuwenhuis M."/>
            <person name="Van De Peppel L.J.J."/>
        </authorList>
    </citation>
    <scope>NUCLEOTIDE SEQUENCE</scope>
    <source>
        <strain evidence="3">D49</strain>
    </source>
</reference>
<sequence>MRSLSLSFVALALSVPSALARLYNITNNCGQEIDLYINEQHHGSIAAGEFTLHTYGQDWNGYIYTDANGGDGATEARTTRAGFFGKYGYYYIVIDTSRLNTGISIQPSAPAVRHSTLPDIRLLNFINAKQDNGFCVYHMGDFGATNGLYQNPPNTTAFPVPSSTPPQSPLFECPGEDIGYKVTFCPSGGFPPTLDDEPVAIHPDGDSTKCLDGGNATAGTPVEINECNGSAGQQWGVTAGTTSLSVYNTIFCVDAGTNPASGVGLTMERCSAYIDASQRWTYTYEKRFELVGSA</sequence>
<protein>
    <recommendedName>
        <fullName evidence="2">Ricin B lectin domain-containing protein</fullName>
    </recommendedName>
</protein>
<name>A0A9P7GIG7_9AGAR</name>
<dbReference type="SUPFAM" id="SSF50370">
    <property type="entry name" value="Ricin B-like lectins"/>
    <property type="match status" value="1"/>
</dbReference>
<dbReference type="InterPro" id="IPR035992">
    <property type="entry name" value="Ricin_B-like_lectins"/>
</dbReference>
<dbReference type="InterPro" id="IPR000772">
    <property type="entry name" value="Ricin_B_lectin"/>
</dbReference>
<gene>
    <name evidence="3" type="ORF">H0H81_011486</name>
</gene>
<reference evidence="3" key="2">
    <citation type="submission" date="2021-10" db="EMBL/GenBank/DDBJ databases">
        <title>Phylogenomics reveals ancestral predisposition of the termite-cultivated fungus Termitomyces towards a domesticated lifestyle.</title>
        <authorList>
            <person name="Auxier B."/>
            <person name="Grum-Grzhimaylo A."/>
            <person name="Cardenas M.E."/>
            <person name="Lodge J.D."/>
            <person name="Laessoe T."/>
            <person name="Pedersen O."/>
            <person name="Smith M.E."/>
            <person name="Kuyper T.W."/>
            <person name="Franco-Molano E.A."/>
            <person name="Baroni T.J."/>
            <person name="Aanen D.K."/>
        </authorList>
    </citation>
    <scope>NUCLEOTIDE SEQUENCE</scope>
    <source>
        <strain evidence="3">D49</strain>
    </source>
</reference>
<dbReference type="Gene3D" id="2.80.10.50">
    <property type="match status" value="1"/>
</dbReference>
<evidence type="ECO:0000313" key="3">
    <source>
        <dbReference type="EMBL" id="KAG5650648.1"/>
    </source>
</evidence>
<dbReference type="Pfam" id="PF00652">
    <property type="entry name" value="Ricin_B_lectin"/>
    <property type="match status" value="1"/>
</dbReference>
<accession>A0A9P7GIG7</accession>
<dbReference type="EMBL" id="JABCKI010000394">
    <property type="protein sequence ID" value="KAG5650648.1"/>
    <property type="molecule type" value="Genomic_DNA"/>
</dbReference>
<feature type="signal peptide" evidence="1">
    <location>
        <begin position="1"/>
        <end position="20"/>
    </location>
</feature>